<feature type="signal peptide" evidence="7">
    <location>
        <begin position="1"/>
        <end position="21"/>
    </location>
</feature>
<gene>
    <name evidence="8" type="ORF">FHX71_003524</name>
</gene>
<evidence type="ECO:0000313" key="8">
    <source>
        <dbReference type="EMBL" id="MBA8809548.1"/>
    </source>
</evidence>
<keyword evidence="3" id="KW-0044">Antibiotic</keyword>
<evidence type="ECO:0000256" key="1">
    <source>
        <dbReference type="ARBA" id="ARBA00010648"/>
    </source>
</evidence>
<feature type="compositionally biased region" description="Acidic residues" evidence="6">
    <location>
        <begin position="55"/>
        <end position="64"/>
    </location>
</feature>
<evidence type="ECO:0008006" key="10">
    <source>
        <dbReference type="Google" id="ProtNLM"/>
    </source>
</evidence>
<dbReference type="GO" id="GO:0042742">
    <property type="term" value="P:defense response to bacterium"/>
    <property type="evidence" value="ECO:0007669"/>
    <property type="project" value="UniProtKB-KW"/>
</dbReference>
<keyword evidence="9" id="KW-1185">Reference proteome</keyword>
<accession>A0A7W3PF42</accession>
<keyword evidence="2" id="KW-0929">Antimicrobial</keyword>
<dbReference type="AlphaFoldDB" id="A0A7W3PF42"/>
<evidence type="ECO:0000256" key="5">
    <source>
        <dbReference type="ARBA" id="ARBA00023157"/>
    </source>
</evidence>
<dbReference type="EMBL" id="JACGWV010000002">
    <property type="protein sequence ID" value="MBA8809548.1"/>
    <property type="molecule type" value="Genomic_DNA"/>
</dbReference>
<organism evidence="8 9">
    <name type="scientific">Promicromonospora sukumoe</name>
    <dbReference type="NCBI Taxonomy" id="88382"/>
    <lineage>
        <taxon>Bacteria</taxon>
        <taxon>Bacillati</taxon>
        <taxon>Actinomycetota</taxon>
        <taxon>Actinomycetes</taxon>
        <taxon>Micrococcales</taxon>
        <taxon>Promicromonosporaceae</taxon>
        <taxon>Promicromonospora</taxon>
    </lineage>
</organism>
<dbReference type="Proteomes" id="UP000540568">
    <property type="component" value="Unassembled WGS sequence"/>
</dbReference>
<feature type="chain" id="PRO_5038991343" description="Neocarzinostatin family protein" evidence="7">
    <location>
        <begin position="22"/>
        <end position="287"/>
    </location>
</feature>
<reference evidence="8 9" key="1">
    <citation type="submission" date="2020-07" db="EMBL/GenBank/DDBJ databases">
        <title>Sequencing the genomes of 1000 actinobacteria strains.</title>
        <authorList>
            <person name="Klenk H.-P."/>
        </authorList>
    </citation>
    <scope>NUCLEOTIDE SEQUENCE [LARGE SCALE GENOMIC DNA]</scope>
    <source>
        <strain evidence="8 9">DSM 44121</strain>
    </source>
</reference>
<dbReference type="GO" id="GO:0003677">
    <property type="term" value="F:DNA binding"/>
    <property type="evidence" value="ECO:0007669"/>
    <property type="project" value="UniProtKB-KW"/>
</dbReference>
<sequence>MIRARGVAPLAALVTALVLLAGCTAPPTAPDGSGPSGGGGATSSPSPSSTQDTTDGQDGEDGADEPAITVRATGSAWLVRGTGFEGRNQYLVQCTGGTTTGASALDECDMSTSEQVVADGSGRFSATRQARAFVNIGSVSEVDCTDDPCALAVADLSDRVLAAADAPLPGGAEPPDAPTLELSEQRFGADSGRVTVTGAGYAAGATVRIVQCATAPGGGVDGDDCLYDDGKRVVADRTGTVVTRLRVEREIKLVDGGTADCAEEGACVVANAWTDGGRMSLADLVWE</sequence>
<evidence type="ECO:0000256" key="7">
    <source>
        <dbReference type="SAM" id="SignalP"/>
    </source>
</evidence>
<evidence type="ECO:0000256" key="6">
    <source>
        <dbReference type="SAM" id="MobiDB-lite"/>
    </source>
</evidence>
<dbReference type="InterPro" id="IPR002186">
    <property type="entry name" value="Neocarzinostatin_fam"/>
</dbReference>
<evidence type="ECO:0000313" key="9">
    <source>
        <dbReference type="Proteomes" id="UP000540568"/>
    </source>
</evidence>
<dbReference type="PROSITE" id="PS51257">
    <property type="entry name" value="PROKAR_LIPOPROTEIN"/>
    <property type="match status" value="1"/>
</dbReference>
<comment type="similarity">
    <text evidence="1">Belongs to the neocarzinostatin family.</text>
</comment>
<keyword evidence="4" id="KW-0238">DNA-binding</keyword>
<comment type="caution">
    <text evidence="8">The sequence shown here is derived from an EMBL/GenBank/DDBJ whole genome shotgun (WGS) entry which is preliminary data.</text>
</comment>
<protein>
    <recommendedName>
        <fullName evidence="10">Neocarzinostatin family protein</fullName>
    </recommendedName>
</protein>
<name>A0A7W3PF42_9MICO</name>
<feature type="compositionally biased region" description="Low complexity" evidence="6">
    <location>
        <begin position="42"/>
        <end position="54"/>
    </location>
</feature>
<evidence type="ECO:0000256" key="2">
    <source>
        <dbReference type="ARBA" id="ARBA00022529"/>
    </source>
</evidence>
<evidence type="ECO:0000256" key="3">
    <source>
        <dbReference type="ARBA" id="ARBA00023022"/>
    </source>
</evidence>
<keyword evidence="7" id="KW-0732">Signal</keyword>
<evidence type="ECO:0000256" key="4">
    <source>
        <dbReference type="ARBA" id="ARBA00023125"/>
    </source>
</evidence>
<dbReference type="SUPFAM" id="SSF49319">
    <property type="entry name" value="Actinoxanthin-like"/>
    <property type="match status" value="2"/>
</dbReference>
<dbReference type="Gene3D" id="2.60.40.230">
    <property type="entry name" value="Neocarzinostatin-like"/>
    <property type="match status" value="2"/>
</dbReference>
<proteinExistence type="inferred from homology"/>
<feature type="region of interest" description="Disordered" evidence="6">
    <location>
        <begin position="28"/>
        <end position="65"/>
    </location>
</feature>
<dbReference type="InterPro" id="IPR027273">
    <property type="entry name" value="Neocarzinostatin-like"/>
</dbReference>
<keyword evidence="5" id="KW-1015">Disulfide bond</keyword>
<dbReference type="RefSeq" id="WP_182618819.1">
    <property type="nucleotide sequence ID" value="NZ_BAAATF010000011.1"/>
</dbReference>
<dbReference type="Pfam" id="PF00960">
    <property type="entry name" value="Neocarzinostat"/>
    <property type="match status" value="1"/>
</dbReference>